<name>A0A5B0BGN8_9ACTN</name>
<organism evidence="1 2">
    <name type="scientific">Streptomyces apricus</name>
    <dbReference type="NCBI Taxonomy" id="1828112"/>
    <lineage>
        <taxon>Bacteria</taxon>
        <taxon>Bacillati</taxon>
        <taxon>Actinomycetota</taxon>
        <taxon>Actinomycetes</taxon>
        <taxon>Kitasatosporales</taxon>
        <taxon>Streptomycetaceae</taxon>
        <taxon>Streptomyces</taxon>
    </lineage>
</organism>
<evidence type="ECO:0000313" key="2">
    <source>
        <dbReference type="Proteomes" id="UP000324965"/>
    </source>
</evidence>
<dbReference type="RefSeq" id="WP_149510804.1">
    <property type="nucleotide sequence ID" value="NZ_VDFC01000026.1"/>
</dbReference>
<evidence type="ECO:0000313" key="1">
    <source>
        <dbReference type="EMBL" id="KAA0940502.1"/>
    </source>
</evidence>
<dbReference type="Gene3D" id="3.30.1330.40">
    <property type="entry name" value="RutC-like"/>
    <property type="match status" value="1"/>
</dbReference>
<proteinExistence type="predicted"/>
<comment type="caution">
    <text evidence="1">The sequence shown here is derived from an EMBL/GenBank/DDBJ whole genome shotgun (WGS) entry which is preliminary data.</text>
</comment>
<accession>A0A5B0BGN8</accession>
<reference evidence="1 2" key="1">
    <citation type="submission" date="2019-05" db="EMBL/GenBank/DDBJ databases">
        <authorList>
            <person name="Hariharan J."/>
            <person name="Choudoir M.J."/>
            <person name="Diebold P."/>
            <person name="Panke-Buisse K."/>
            <person name="Buckley D.H."/>
        </authorList>
    </citation>
    <scope>NUCLEOTIDE SEQUENCE [LARGE SCALE GENOMIC DNA]</scope>
    <source>
        <strain evidence="1 2">SUN51</strain>
    </source>
</reference>
<dbReference type="Proteomes" id="UP000324965">
    <property type="component" value="Unassembled WGS sequence"/>
</dbReference>
<protein>
    <submittedName>
        <fullName evidence="1">RidA family protein</fullName>
    </submittedName>
</protein>
<keyword evidence="2" id="KW-1185">Reference proteome</keyword>
<gene>
    <name evidence="1" type="ORF">FGF04_09360</name>
</gene>
<dbReference type="OrthoDB" id="9803101at2"/>
<dbReference type="InterPro" id="IPR006175">
    <property type="entry name" value="YjgF/YER057c/UK114"/>
</dbReference>
<sequence length="136" mass="14294">MAERITRINPEQLHATPGYHHITVVEAGRTAHLAGQCPLDRHGDLVGPGSLDAQVDQVVTNALTALAAVGAGPEHVVRSVIYVRSGERDVLGAVWRRLTESALGPAFTTASTLLGVTQLGFSGQLVEVDLTVALPD</sequence>
<dbReference type="AlphaFoldDB" id="A0A5B0BGN8"/>
<dbReference type="InterPro" id="IPR035959">
    <property type="entry name" value="RutC-like_sf"/>
</dbReference>
<dbReference type="PANTHER" id="PTHR43857:SF1">
    <property type="entry name" value="YJGH FAMILY PROTEIN"/>
    <property type="match status" value="1"/>
</dbReference>
<dbReference type="CDD" id="cd00448">
    <property type="entry name" value="YjgF_YER057c_UK114_family"/>
    <property type="match status" value="1"/>
</dbReference>
<dbReference type="Pfam" id="PF01042">
    <property type="entry name" value="Ribonuc_L-PSP"/>
    <property type="match status" value="1"/>
</dbReference>
<dbReference type="EMBL" id="VDFC01000026">
    <property type="protein sequence ID" value="KAA0940502.1"/>
    <property type="molecule type" value="Genomic_DNA"/>
</dbReference>
<dbReference type="SUPFAM" id="SSF55298">
    <property type="entry name" value="YjgF-like"/>
    <property type="match status" value="1"/>
</dbReference>
<dbReference type="PANTHER" id="PTHR43857">
    <property type="entry name" value="BLR7761 PROTEIN"/>
    <property type="match status" value="1"/>
</dbReference>